<dbReference type="EMBL" id="CP001219">
    <property type="protein sequence ID" value="ACK80285.1"/>
    <property type="molecule type" value="Genomic_DNA"/>
</dbReference>
<reference evidence="1 2" key="1">
    <citation type="journal article" date="2008" name="BMC Genomics">
        <title>Acidithiobacillus ferrooxidans metabolism: from genome sequence to industrial applications.</title>
        <authorList>
            <person name="Valdes J."/>
            <person name="Pedroso I."/>
            <person name="Quatrini R."/>
            <person name="Dodson R.J."/>
            <person name="Tettelin H."/>
            <person name="Blake R.II."/>
            <person name="Eisen J.A."/>
            <person name="Holmes D.S."/>
        </authorList>
    </citation>
    <scope>NUCLEOTIDE SEQUENCE [LARGE SCALE GENOMIC DNA]</scope>
    <source>
        <strain evidence="2">ATCC 23270 / DSM 14882 / CIP 104768 / NCIMB 8455</strain>
    </source>
</reference>
<dbReference type="KEGG" id="afr:AFE_1276"/>
<dbReference type="PaxDb" id="243159-AFE_1276"/>
<evidence type="ECO:0000313" key="1">
    <source>
        <dbReference type="EMBL" id="ACK80285.1"/>
    </source>
</evidence>
<name>B7J8V8_ACIF2</name>
<accession>B7J8V8</accession>
<proteinExistence type="predicted"/>
<organism evidence="1 2">
    <name type="scientific">Acidithiobacillus ferrooxidans (strain ATCC 23270 / DSM 14882 / CIP 104768 / NCIMB 8455)</name>
    <name type="common">Ferrobacillus ferrooxidans (strain ATCC 23270)</name>
    <dbReference type="NCBI Taxonomy" id="243159"/>
    <lineage>
        <taxon>Bacteria</taxon>
        <taxon>Pseudomonadati</taxon>
        <taxon>Pseudomonadota</taxon>
        <taxon>Acidithiobacillia</taxon>
        <taxon>Acidithiobacillales</taxon>
        <taxon>Acidithiobacillaceae</taxon>
        <taxon>Acidithiobacillus</taxon>
    </lineage>
</organism>
<dbReference type="AlphaFoldDB" id="B7J8V8"/>
<keyword evidence="2" id="KW-1185">Reference proteome</keyword>
<dbReference type="STRING" id="243159.AFE_1276"/>
<sequence>MKKTRFTVNGKPVYKTRIGSLIFSHPDGQKEEVCGMGPIAILTEMMNVIDENGHNIRYIEKFSVGWRGQPEDDHPCPCKRCQTKVAPEWWRPVEQR</sequence>
<evidence type="ECO:0000313" key="2">
    <source>
        <dbReference type="Proteomes" id="UP000001362"/>
    </source>
</evidence>
<dbReference type="GeneID" id="65282305"/>
<dbReference type="Proteomes" id="UP000001362">
    <property type="component" value="Chromosome"/>
</dbReference>
<dbReference type="RefSeq" id="WP_012606947.1">
    <property type="nucleotide sequence ID" value="NC_011761.1"/>
</dbReference>
<gene>
    <name evidence="1" type="ordered locus">AFE_1276</name>
</gene>
<dbReference type="HOGENOM" id="CLU_170824_0_0_6"/>
<protein>
    <submittedName>
        <fullName evidence="1">Uncharacterized protein</fullName>
    </submittedName>
</protein>